<feature type="region of interest" description="Disordered" evidence="1">
    <location>
        <begin position="1"/>
        <end position="22"/>
    </location>
</feature>
<dbReference type="EMBL" id="LRRQ01000076">
    <property type="protein sequence ID" value="OAM89968.1"/>
    <property type="molecule type" value="Genomic_DNA"/>
</dbReference>
<dbReference type="Proteomes" id="UP000078486">
    <property type="component" value="Unassembled WGS sequence"/>
</dbReference>
<protein>
    <submittedName>
        <fullName evidence="2">Uncharacterized protein</fullName>
    </submittedName>
</protein>
<comment type="caution">
    <text evidence="2">The sequence shown here is derived from an EMBL/GenBank/DDBJ whole genome shotgun (WGS) entry which is preliminary data.</text>
</comment>
<dbReference type="AlphaFoldDB" id="A0A178IJN5"/>
<evidence type="ECO:0000256" key="1">
    <source>
        <dbReference type="SAM" id="MobiDB-lite"/>
    </source>
</evidence>
<feature type="compositionally biased region" description="Polar residues" evidence="1">
    <location>
        <begin position="1"/>
        <end position="16"/>
    </location>
</feature>
<keyword evidence="3" id="KW-1185">Reference proteome</keyword>
<gene>
    <name evidence="2" type="ORF">AW736_11730</name>
</gene>
<sequence length="113" mass="12211">MKTGPTTDGAGQNQNLVPPEDAREPLLIDSLPMARYGFTVRGRLANGAEAVIRGVVYAKRGMYYQAQARVLDSVLKEIPTLELDENPVGLKMRSGGGYVVPPEDLSILGRPKS</sequence>
<accession>A0A178IJN5</accession>
<reference evidence="2 3" key="1">
    <citation type="submission" date="2016-01" db="EMBL/GenBank/DDBJ databases">
        <title>High potential of lignocellulose degradation of a new Verrucomicrobia species.</title>
        <authorList>
            <person name="Wang Y."/>
            <person name="Shi Y."/>
            <person name="Qiu Z."/>
            <person name="Liu S."/>
            <person name="Yang H."/>
        </authorList>
    </citation>
    <scope>NUCLEOTIDE SEQUENCE [LARGE SCALE GENOMIC DNA]</scope>
    <source>
        <strain evidence="2 3">TSB47</strain>
    </source>
</reference>
<proteinExistence type="predicted"/>
<evidence type="ECO:0000313" key="2">
    <source>
        <dbReference type="EMBL" id="OAM89968.1"/>
    </source>
</evidence>
<name>A0A178IJN5_9BACT</name>
<evidence type="ECO:0000313" key="3">
    <source>
        <dbReference type="Proteomes" id="UP000078486"/>
    </source>
</evidence>
<organism evidence="2 3">
    <name type="scientific">Termitidicoccus mucosus</name>
    <dbReference type="NCBI Taxonomy" id="1184151"/>
    <lineage>
        <taxon>Bacteria</taxon>
        <taxon>Pseudomonadati</taxon>
        <taxon>Verrucomicrobiota</taxon>
        <taxon>Opitutia</taxon>
        <taxon>Opitutales</taxon>
        <taxon>Opitutaceae</taxon>
        <taxon>Termitidicoccus</taxon>
    </lineage>
</organism>
<dbReference type="RefSeq" id="WP_068770426.1">
    <property type="nucleotide sequence ID" value="NZ_CP109796.1"/>
</dbReference>